<reference evidence="2 3" key="1">
    <citation type="journal article" date="2013" name="BMC Genomics">
        <title>The miniature genome of a carnivorous plant Genlisea aurea contains a low number of genes and short non-coding sequences.</title>
        <authorList>
            <person name="Leushkin E.V."/>
            <person name="Sutormin R.A."/>
            <person name="Nabieva E.R."/>
            <person name="Penin A.A."/>
            <person name="Kondrashov A.S."/>
            <person name="Logacheva M.D."/>
        </authorList>
    </citation>
    <scope>NUCLEOTIDE SEQUENCE [LARGE SCALE GENOMIC DNA]</scope>
</reference>
<proteinExistence type="predicted"/>
<sequence length="66" mass="7425">GCKEEGFFDSQPWLDSDCEEDYFSVNGGDFTPSRGTTPVHHAFQTPPPSDSKKRLSELFQESLRGE</sequence>
<evidence type="ECO:0000313" key="3">
    <source>
        <dbReference type="Proteomes" id="UP000015453"/>
    </source>
</evidence>
<dbReference type="AlphaFoldDB" id="S8D0U2"/>
<protein>
    <submittedName>
        <fullName evidence="2">Uncharacterized protein</fullName>
    </submittedName>
</protein>
<name>S8D0U2_9LAMI</name>
<dbReference type="OrthoDB" id="1925325at2759"/>
<feature type="non-terminal residue" evidence="2">
    <location>
        <position position="66"/>
    </location>
</feature>
<evidence type="ECO:0000313" key="2">
    <source>
        <dbReference type="EMBL" id="EPS70931.1"/>
    </source>
</evidence>
<organism evidence="2 3">
    <name type="scientific">Genlisea aurea</name>
    <dbReference type="NCBI Taxonomy" id="192259"/>
    <lineage>
        <taxon>Eukaryota</taxon>
        <taxon>Viridiplantae</taxon>
        <taxon>Streptophyta</taxon>
        <taxon>Embryophyta</taxon>
        <taxon>Tracheophyta</taxon>
        <taxon>Spermatophyta</taxon>
        <taxon>Magnoliopsida</taxon>
        <taxon>eudicotyledons</taxon>
        <taxon>Gunneridae</taxon>
        <taxon>Pentapetalae</taxon>
        <taxon>asterids</taxon>
        <taxon>lamiids</taxon>
        <taxon>Lamiales</taxon>
        <taxon>Lentibulariaceae</taxon>
        <taxon>Genlisea</taxon>
    </lineage>
</organism>
<feature type="non-terminal residue" evidence="2">
    <location>
        <position position="1"/>
    </location>
</feature>
<evidence type="ECO:0000256" key="1">
    <source>
        <dbReference type="SAM" id="MobiDB-lite"/>
    </source>
</evidence>
<dbReference type="Proteomes" id="UP000015453">
    <property type="component" value="Unassembled WGS sequence"/>
</dbReference>
<gene>
    <name evidence="2" type="ORF">M569_03840</name>
</gene>
<feature type="region of interest" description="Disordered" evidence="1">
    <location>
        <begin position="25"/>
        <end position="66"/>
    </location>
</feature>
<accession>S8D0U2</accession>
<dbReference type="InterPro" id="IPR038947">
    <property type="entry name" value="At3g27210-like"/>
</dbReference>
<comment type="caution">
    <text evidence="2">The sequence shown here is derived from an EMBL/GenBank/DDBJ whole genome shotgun (WGS) entry which is preliminary data.</text>
</comment>
<dbReference type="PANTHER" id="PTHR34280:SF2">
    <property type="entry name" value="OS01G0920100 PROTEIN"/>
    <property type="match status" value="1"/>
</dbReference>
<dbReference type="EMBL" id="AUSU01001476">
    <property type="protein sequence ID" value="EPS70931.1"/>
    <property type="molecule type" value="Genomic_DNA"/>
</dbReference>
<keyword evidence="3" id="KW-1185">Reference proteome</keyword>
<dbReference type="PANTHER" id="PTHR34280">
    <property type="entry name" value="OS01G0920100 PROTEIN"/>
    <property type="match status" value="1"/>
</dbReference>